<evidence type="ECO:0000256" key="4">
    <source>
        <dbReference type="SAM" id="Coils"/>
    </source>
</evidence>
<organism evidence="6 7">
    <name type="scientific">Lymnaea stagnalis</name>
    <name type="common">Great pond snail</name>
    <name type="synonym">Helix stagnalis</name>
    <dbReference type="NCBI Taxonomy" id="6523"/>
    <lineage>
        <taxon>Eukaryota</taxon>
        <taxon>Metazoa</taxon>
        <taxon>Spiralia</taxon>
        <taxon>Lophotrochozoa</taxon>
        <taxon>Mollusca</taxon>
        <taxon>Gastropoda</taxon>
        <taxon>Heterobranchia</taxon>
        <taxon>Euthyneura</taxon>
        <taxon>Panpulmonata</taxon>
        <taxon>Hygrophila</taxon>
        <taxon>Lymnaeoidea</taxon>
        <taxon>Lymnaeidae</taxon>
        <taxon>Lymnaea</taxon>
    </lineage>
</organism>
<dbReference type="Gene3D" id="3.40.50.300">
    <property type="entry name" value="P-loop containing nucleotide triphosphate hydrolases"/>
    <property type="match status" value="1"/>
</dbReference>
<dbReference type="PANTHER" id="PTHR10903">
    <property type="entry name" value="GTPASE, IMAP FAMILY MEMBER-RELATED"/>
    <property type="match status" value="1"/>
</dbReference>
<evidence type="ECO:0000256" key="2">
    <source>
        <dbReference type="ARBA" id="ARBA00022741"/>
    </source>
</evidence>
<dbReference type="SUPFAM" id="SSF52540">
    <property type="entry name" value="P-loop containing nucleoside triphosphate hydrolases"/>
    <property type="match status" value="1"/>
</dbReference>
<evidence type="ECO:0000313" key="7">
    <source>
        <dbReference type="Proteomes" id="UP001497497"/>
    </source>
</evidence>
<dbReference type="PANTHER" id="PTHR10903:SF184">
    <property type="entry name" value="GTP-BINDING PROTEIN A"/>
    <property type="match status" value="1"/>
</dbReference>
<sequence>MIGKTGNGKSSLGNFILRRNAFESRSSATSVTTGVSYDFSEFYGRTIKVVDGPGVGDTRLKNEHAATRVIEAMQYAISANPRGYHAFLLVVKFGGRFTSEDGDTIEFLKKVFGKGFVKRYCILVMAYGDNFEKESRETGQTFQQWCDEQGGVFRELLAECGERIILMDNKTKDGVKINQQISDLVDKVDRLTSNGHRYTDEHFKNAKAARDALILDVRRPMIQEEAMRETSLILFKLKNIQLTVEPEDMKPQLDELFNRAELLHESICAQDKGSGALPDLMETVSTLRRQIVSEIDFSRTITVEKDRMKNEQEKRERMFNEEMARQKEDYERSIMALKLEDEHRGRMRREEEKLLNDIEKRRKVAKDVERRFFEELMKEWERRDKELEELEKKCREAKAKNQEGILSEIISGITWALKTLLGFK</sequence>
<dbReference type="AlphaFoldDB" id="A0AAV2IN94"/>
<dbReference type="Pfam" id="PF04548">
    <property type="entry name" value="AIG1"/>
    <property type="match status" value="1"/>
</dbReference>
<dbReference type="EMBL" id="CAXITT010000848">
    <property type="protein sequence ID" value="CAL1546729.1"/>
    <property type="molecule type" value="Genomic_DNA"/>
</dbReference>
<reference evidence="6 7" key="1">
    <citation type="submission" date="2024-04" db="EMBL/GenBank/DDBJ databases">
        <authorList>
            <consortium name="Genoscope - CEA"/>
            <person name="William W."/>
        </authorList>
    </citation>
    <scope>NUCLEOTIDE SEQUENCE [LARGE SCALE GENOMIC DNA]</scope>
</reference>
<evidence type="ECO:0000256" key="1">
    <source>
        <dbReference type="ARBA" id="ARBA00008535"/>
    </source>
</evidence>
<name>A0AAV2IN94_LYMST</name>
<evidence type="ECO:0000313" key="6">
    <source>
        <dbReference type="EMBL" id="CAL1546729.1"/>
    </source>
</evidence>
<keyword evidence="3" id="KW-0342">GTP-binding</keyword>
<comment type="similarity">
    <text evidence="1">Belongs to the TRAFAC class TrmE-Era-EngA-EngB-Septin-like GTPase superfamily. AIG1/Toc34/Toc159-like paraseptin GTPase family. IAN subfamily.</text>
</comment>
<feature type="domain" description="AIG1-type G" evidence="5">
    <location>
        <begin position="1"/>
        <end position="207"/>
    </location>
</feature>
<evidence type="ECO:0000256" key="3">
    <source>
        <dbReference type="ARBA" id="ARBA00023134"/>
    </source>
</evidence>
<comment type="caution">
    <text evidence="6">The sequence shown here is derived from an EMBL/GenBank/DDBJ whole genome shotgun (WGS) entry which is preliminary data.</text>
</comment>
<dbReference type="Proteomes" id="UP001497497">
    <property type="component" value="Unassembled WGS sequence"/>
</dbReference>
<dbReference type="InterPro" id="IPR027417">
    <property type="entry name" value="P-loop_NTPase"/>
</dbReference>
<proteinExistence type="inferred from homology"/>
<keyword evidence="2" id="KW-0547">Nucleotide-binding</keyword>
<dbReference type="InterPro" id="IPR045058">
    <property type="entry name" value="GIMA/IAN/Toc"/>
</dbReference>
<dbReference type="GO" id="GO:0005525">
    <property type="term" value="F:GTP binding"/>
    <property type="evidence" value="ECO:0007669"/>
    <property type="project" value="UniProtKB-KW"/>
</dbReference>
<dbReference type="PROSITE" id="PS51720">
    <property type="entry name" value="G_AIG1"/>
    <property type="match status" value="1"/>
</dbReference>
<dbReference type="FunFam" id="3.40.50.300:FF:000840">
    <property type="entry name" value="Immune-associated nucleotide-binding protein 9"/>
    <property type="match status" value="1"/>
</dbReference>
<protein>
    <recommendedName>
        <fullName evidence="5">AIG1-type G domain-containing protein</fullName>
    </recommendedName>
</protein>
<keyword evidence="7" id="KW-1185">Reference proteome</keyword>
<dbReference type="InterPro" id="IPR006703">
    <property type="entry name" value="G_AIG1"/>
</dbReference>
<gene>
    <name evidence="6" type="ORF">GSLYS_00020106001</name>
</gene>
<evidence type="ECO:0000259" key="5">
    <source>
        <dbReference type="PROSITE" id="PS51720"/>
    </source>
</evidence>
<keyword evidence="4" id="KW-0175">Coiled coil</keyword>
<feature type="coiled-coil region" evidence="4">
    <location>
        <begin position="309"/>
        <end position="407"/>
    </location>
</feature>
<accession>A0AAV2IN94</accession>